<organism evidence="1 2">
    <name type="scientific">Triticum urartu</name>
    <name type="common">Red wild einkorn</name>
    <name type="synonym">Crithodium urartu</name>
    <dbReference type="NCBI Taxonomy" id="4572"/>
    <lineage>
        <taxon>Eukaryota</taxon>
        <taxon>Viridiplantae</taxon>
        <taxon>Streptophyta</taxon>
        <taxon>Embryophyta</taxon>
        <taxon>Tracheophyta</taxon>
        <taxon>Spermatophyta</taxon>
        <taxon>Magnoliopsida</taxon>
        <taxon>Liliopsida</taxon>
        <taxon>Poales</taxon>
        <taxon>Poaceae</taxon>
        <taxon>BOP clade</taxon>
        <taxon>Pooideae</taxon>
        <taxon>Triticodae</taxon>
        <taxon>Triticeae</taxon>
        <taxon>Triticinae</taxon>
        <taxon>Triticum</taxon>
    </lineage>
</organism>
<protein>
    <submittedName>
        <fullName evidence="1">Uncharacterized protein</fullName>
    </submittedName>
</protein>
<evidence type="ECO:0000313" key="1">
    <source>
        <dbReference type="EnsemblPlants" id="TuG1812G0100003607.01.T01"/>
    </source>
</evidence>
<evidence type="ECO:0000313" key="2">
    <source>
        <dbReference type="Proteomes" id="UP000015106"/>
    </source>
</evidence>
<keyword evidence="2" id="KW-1185">Reference proteome</keyword>
<reference evidence="1" key="2">
    <citation type="submission" date="2018-03" db="EMBL/GenBank/DDBJ databases">
        <title>The Triticum urartu genome reveals the dynamic nature of wheat genome evolution.</title>
        <authorList>
            <person name="Ling H."/>
            <person name="Ma B."/>
            <person name="Shi X."/>
            <person name="Liu H."/>
            <person name="Dong L."/>
            <person name="Sun H."/>
            <person name="Cao Y."/>
            <person name="Gao Q."/>
            <person name="Zheng S."/>
            <person name="Li Y."/>
            <person name="Yu Y."/>
            <person name="Du H."/>
            <person name="Qi M."/>
            <person name="Li Y."/>
            <person name="Yu H."/>
            <person name="Cui Y."/>
            <person name="Wang N."/>
            <person name="Chen C."/>
            <person name="Wu H."/>
            <person name="Zhao Y."/>
            <person name="Zhang J."/>
            <person name="Li Y."/>
            <person name="Zhou W."/>
            <person name="Zhang B."/>
            <person name="Hu W."/>
            <person name="Eijk M."/>
            <person name="Tang J."/>
            <person name="Witsenboer H."/>
            <person name="Zhao S."/>
            <person name="Li Z."/>
            <person name="Zhang A."/>
            <person name="Wang D."/>
            <person name="Liang C."/>
        </authorList>
    </citation>
    <scope>NUCLEOTIDE SEQUENCE [LARGE SCALE GENOMIC DNA]</scope>
    <source>
        <strain evidence="1">cv. G1812</strain>
    </source>
</reference>
<sequence>MVMAEAESNGFEFLSDPVDIFPPMDLSHDNSLEYDEGAEVLIRARSESSMGDAGDAALTVDADLNSTCEAVALTVAPSETPTGKDDP</sequence>
<dbReference type="AlphaFoldDB" id="A0A8R7P6D2"/>
<dbReference type="Proteomes" id="UP000015106">
    <property type="component" value="Chromosome 1"/>
</dbReference>
<proteinExistence type="predicted"/>
<dbReference type="EnsemblPlants" id="TuG1812G0100003607.01.T01">
    <property type="protein sequence ID" value="TuG1812G0100003607.01.T01"/>
    <property type="gene ID" value="TuG1812G0100003607.01"/>
</dbReference>
<dbReference type="Gramene" id="TuG1812G0100003607.01.T01">
    <property type="protein sequence ID" value="TuG1812G0100003607.01.T01"/>
    <property type="gene ID" value="TuG1812G0100003607.01"/>
</dbReference>
<name>A0A8R7P6D2_TRIUA</name>
<accession>A0A8R7P6D2</accession>
<reference evidence="2" key="1">
    <citation type="journal article" date="2013" name="Nature">
        <title>Draft genome of the wheat A-genome progenitor Triticum urartu.</title>
        <authorList>
            <person name="Ling H.Q."/>
            <person name="Zhao S."/>
            <person name="Liu D."/>
            <person name="Wang J."/>
            <person name="Sun H."/>
            <person name="Zhang C."/>
            <person name="Fan H."/>
            <person name="Li D."/>
            <person name="Dong L."/>
            <person name="Tao Y."/>
            <person name="Gao C."/>
            <person name="Wu H."/>
            <person name="Li Y."/>
            <person name="Cui Y."/>
            <person name="Guo X."/>
            <person name="Zheng S."/>
            <person name="Wang B."/>
            <person name="Yu K."/>
            <person name="Liang Q."/>
            <person name="Yang W."/>
            <person name="Lou X."/>
            <person name="Chen J."/>
            <person name="Feng M."/>
            <person name="Jian J."/>
            <person name="Zhang X."/>
            <person name="Luo G."/>
            <person name="Jiang Y."/>
            <person name="Liu J."/>
            <person name="Wang Z."/>
            <person name="Sha Y."/>
            <person name="Zhang B."/>
            <person name="Wu H."/>
            <person name="Tang D."/>
            <person name="Shen Q."/>
            <person name="Xue P."/>
            <person name="Zou S."/>
            <person name="Wang X."/>
            <person name="Liu X."/>
            <person name="Wang F."/>
            <person name="Yang Y."/>
            <person name="An X."/>
            <person name="Dong Z."/>
            <person name="Zhang K."/>
            <person name="Zhang X."/>
            <person name="Luo M.C."/>
            <person name="Dvorak J."/>
            <person name="Tong Y."/>
            <person name="Wang J."/>
            <person name="Yang H."/>
            <person name="Li Z."/>
            <person name="Wang D."/>
            <person name="Zhang A."/>
            <person name="Wang J."/>
        </authorList>
    </citation>
    <scope>NUCLEOTIDE SEQUENCE</scope>
    <source>
        <strain evidence="2">cv. G1812</strain>
    </source>
</reference>
<reference evidence="1" key="3">
    <citation type="submission" date="2022-06" db="UniProtKB">
        <authorList>
            <consortium name="EnsemblPlants"/>
        </authorList>
    </citation>
    <scope>IDENTIFICATION</scope>
</reference>